<dbReference type="Proteomes" id="UP000751852">
    <property type="component" value="Unassembled WGS sequence"/>
</dbReference>
<comment type="caution">
    <text evidence="2">The sequence shown here is derived from an EMBL/GenBank/DDBJ whole genome shotgun (WGS) entry which is preliminary data.</text>
</comment>
<accession>A0ABS0T740</accession>
<dbReference type="Gene3D" id="3.90.1200.10">
    <property type="match status" value="1"/>
</dbReference>
<sequence length="321" mass="37686">MQRNQLRDGRNITSVELIDGKKYFKKKVVGVEEDASKRYQNLINWEELKQFNTNIHSPSLLKKNKEKKELVYEYLENTISLEDIMDNKNSDSLFLIRKATQILVDLHSFDFSRTNIEIEVSKVNRRDNILNLNKYEYASFTGAEIELFSLLQNDKEFINVIDKKIDNENYTFCHGDIRLDQFLFDNEKNMWIIDFEEMCIGDPMRDLAGIIGSLYFNSLLKTFSSTTQETSNIAEVESHFIDKGTVYIEETKPLLKEILSTYSNNREIDKLKLYTNIGWFIIERIISRAKFTYRMSPVDKAILGIGREIIVNPLELEDMFN</sequence>
<evidence type="ECO:0000259" key="1">
    <source>
        <dbReference type="Pfam" id="PF01636"/>
    </source>
</evidence>
<name>A0ABS0T740_9STAP</name>
<keyword evidence="3" id="KW-1185">Reference proteome</keyword>
<dbReference type="InterPro" id="IPR002575">
    <property type="entry name" value="Aminoglycoside_PTrfase"/>
</dbReference>
<gene>
    <name evidence="2" type="ORF">HHH54_02105</name>
</gene>
<reference evidence="2 3" key="1">
    <citation type="submission" date="2020-04" db="EMBL/GenBank/DDBJ databases">
        <title>Staphylococcus species from domestic dog.</title>
        <authorList>
            <person name="Paterson G.K."/>
        </authorList>
    </citation>
    <scope>NUCLEOTIDE SEQUENCE [LARGE SCALE GENOMIC DNA]</scope>
    <source>
        <strain evidence="2 3">H16/1A</strain>
    </source>
</reference>
<organism evidence="2 3">
    <name type="scientific">Staphylococcus canis</name>
    <dbReference type="NCBI Taxonomy" id="2724942"/>
    <lineage>
        <taxon>Bacteria</taxon>
        <taxon>Bacillati</taxon>
        <taxon>Bacillota</taxon>
        <taxon>Bacilli</taxon>
        <taxon>Bacillales</taxon>
        <taxon>Staphylococcaceae</taxon>
        <taxon>Staphylococcus</taxon>
    </lineage>
</organism>
<protein>
    <submittedName>
        <fullName evidence="2">Phosphotransferase</fullName>
    </submittedName>
</protein>
<dbReference type="RefSeq" id="WP_198617184.1">
    <property type="nucleotide sequence ID" value="NZ_JABANU010000004.1"/>
</dbReference>
<proteinExistence type="predicted"/>
<evidence type="ECO:0000313" key="3">
    <source>
        <dbReference type="Proteomes" id="UP000751852"/>
    </source>
</evidence>
<dbReference type="Pfam" id="PF01636">
    <property type="entry name" value="APH"/>
    <property type="match status" value="1"/>
</dbReference>
<dbReference type="SUPFAM" id="SSF56112">
    <property type="entry name" value="Protein kinase-like (PK-like)"/>
    <property type="match status" value="1"/>
</dbReference>
<dbReference type="InterPro" id="IPR011009">
    <property type="entry name" value="Kinase-like_dom_sf"/>
</dbReference>
<evidence type="ECO:0000313" key="2">
    <source>
        <dbReference type="EMBL" id="MBI5974390.1"/>
    </source>
</evidence>
<dbReference type="EMBL" id="JABANU010000004">
    <property type="protein sequence ID" value="MBI5974390.1"/>
    <property type="molecule type" value="Genomic_DNA"/>
</dbReference>
<feature type="domain" description="Aminoglycoside phosphotransferase" evidence="1">
    <location>
        <begin position="71"/>
        <end position="211"/>
    </location>
</feature>